<feature type="site" description="Transition state stabilizer" evidence="8 11">
    <location>
        <position position="21"/>
    </location>
</feature>
<feature type="binding site" evidence="8 10">
    <location>
        <position position="114"/>
    </location>
    <ligand>
        <name>substrate</name>
    </ligand>
</feature>
<dbReference type="STRING" id="1415657.FNIIJ_297"/>
<keyword evidence="8" id="KW-0028">Amino-acid biosynthesis</keyword>
<dbReference type="InterPro" id="IPR001874">
    <property type="entry name" value="DHquinase_II"/>
</dbReference>
<protein>
    <recommendedName>
        <fullName evidence="6 8">3-dehydroquinate dehydratase</fullName>
        <shortName evidence="8">3-dehydroquinase</shortName>
        <ecNumber evidence="6 8">4.2.1.10</ecNumber>
    </recommendedName>
    <alternativeName>
        <fullName evidence="8">Type II DHQase</fullName>
    </alternativeName>
</protein>
<dbReference type="PROSITE" id="PS01029">
    <property type="entry name" value="DEHYDROQUINASE_II"/>
    <property type="match status" value="1"/>
</dbReference>
<dbReference type="UniPathway" id="UPA00053">
    <property type="reaction ID" value="UER00086"/>
</dbReference>
<dbReference type="Gene3D" id="3.40.50.9100">
    <property type="entry name" value="Dehydroquinase, class II"/>
    <property type="match status" value="1"/>
</dbReference>
<keyword evidence="8" id="KW-0057">Aromatic amino acid biosynthesis</keyword>
<reference evidence="12 13" key="1">
    <citation type="journal article" date="2014" name="Genome Biol. Evol.">
        <title>Genome sequence of "Candidatus Walczuchella monophlebidarum" the flavobacterial endosymbiont of Llaveia axin axin (Hemiptera: Coccoidea: Monophlebidae).</title>
        <authorList>
            <person name="Rosas-Perez T."/>
            <person name="Rosenblueth M."/>
            <person name="Rincon-Rosales R."/>
            <person name="Mora J."/>
            <person name="Martinez-Romero E."/>
        </authorList>
    </citation>
    <scope>NUCLEOTIDE SEQUENCE [LARGE SCALE GENOMIC DNA]</scope>
    <source>
        <strain evidence="12">FNIIJ</strain>
    </source>
</reference>
<dbReference type="GO" id="GO:0003855">
    <property type="term" value="F:3-dehydroquinate dehydratase activity"/>
    <property type="evidence" value="ECO:0007669"/>
    <property type="project" value="UniProtKB-UniRule"/>
</dbReference>
<evidence type="ECO:0000256" key="8">
    <source>
        <dbReference type="HAMAP-Rule" id="MF_00169"/>
    </source>
</evidence>
<dbReference type="InterPro" id="IPR036441">
    <property type="entry name" value="DHquinase_II_sf"/>
</dbReference>
<dbReference type="HOGENOM" id="CLU_090968_2_0_10"/>
<proteinExistence type="inferred from homology"/>
<feature type="binding site" evidence="8 10">
    <location>
        <begin position="104"/>
        <end position="105"/>
    </location>
    <ligand>
        <name>substrate</name>
    </ligand>
</feature>
<feature type="active site" description="Proton donor" evidence="8 9">
    <location>
        <position position="103"/>
    </location>
</feature>
<evidence type="ECO:0000313" key="12">
    <source>
        <dbReference type="EMBL" id="AID37545.1"/>
    </source>
</evidence>
<dbReference type="NCBIfam" id="NF003805">
    <property type="entry name" value="PRK05395.1-2"/>
    <property type="match status" value="1"/>
</dbReference>
<dbReference type="GO" id="GO:0019631">
    <property type="term" value="P:quinate catabolic process"/>
    <property type="evidence" value="ECO:0007669"/>
    <property type="project" value="TreeGrafter"/>
</dbReference>
<sequence>MRYLKEITIINGPNLNLLGKREPKLYGNESMEKYLHVLKNKYFRSNCKLDYMQSNHEGTLIDFLHKKSTISIGIVLNAGAYTHTSLAIADAIRAIQIPVVEVHLTNVYSRSEIRHRSLISAVCKGSICGFGMKSYDLAIMSFLS</sequence>
<comment type="pathway">
    <text evidence="3 8">Metabolic intermediate biosynthesis; chorismate biosynthesis; chorismate from D-erythrose 4-phosphate and phosphoenolpyruvate: step 3/7.</text>
</comment>
<dbReference type="PANTHER" id="PTHR21272">
    <property type="entry name" value="CATABOLIC 3-DEHYDROQUINASE"/>
    <property type="match status" value="1"/>
</dbReference>
<dbReference type="Proteomes" id="UP000027148">
    <property type="component" value="Chromosome"/>
</dbReference>
<dbReference type="EC" id="4.2.1.10" evidence="6 8"/>
<evidence type="ECO:0000256" key="9">
    <source>
        <dbReference type="PIRSR" id="PIRSR001399-1"/>
    </source>
</evidence>
<evidence type="ECO:0000256" key="10">
    <source>
        <dbReference type="PIRSR" id="PIRSR001399-2"/>
    </source>
</evidence>
<comment type="similarity">
    <text evidence="4 8">Belongs to the type-II 3-dehydroquinase family.</text>
</comment>
<name>A0A068DP72_9FLAO</name>
<feature type="binding site" evidence="8 10">
    <location>
        <position position="90"/>
    </location>
    <ligand>
        <name>substrate</name>
    </ligand>
</feature>
<evidence type="ECO:0000256" key="2">
    <source>
        <dbReference type="ARBA" id="ARBA00003924"/>
    </source>
</evidence>
<comment type="subunit">
    <text evidence="5 8">Homododecamer.</text>
</comment>
<dbReference type="SUPFAM" id="SSF52304">
    <property type="entry name" value="Type II 3-dehydroquinate dehydratase"/>
    <property type="match status" value="1"/>
</dbReference>
<dbReference type="AlphaFoldDB" id="A0A068DP72"/>
<dbReference type="GO" id="GO:0008652">
    <property type="term" value="P:amino acid biosynthetic process"/>
    <property type="evidence" value="ECO:0007669"/>
    <property type="project" value="UniProtKB-KW"/>
</dbReference>
<keyword evidence="7 8" id="KW-0456">Lyase</keyword>
<evidence type="ECO:0000256" key="3">
    <source>
        <dbReference type="ARBA" id="ARBA00004902"/>
    </source>
</evidence>
<dbReference type="HAMAP" id="MF_00169">
    <property type="entry name" value="AroQ"/>
    <property type="match status" value="1"/>
</dbReference>
<dbReference type="GO" id="GO:0009073">
    <property type="term" value="P:aromatic amino acid family biosynthetic process"/>
    <property type="evidence" value="ECO:0007669"/>
    <property type="project" value="UniProtKB-KW"/>
</dbReference>
<dbReference type="CDD" id="cd00466">
    <property type="entry name" value="DHQase_II"/>
    <property type="match status" value="1"/>
</dbReference>
<comment type="function">
    <text evidence="2 8">Catalyzes a trans-dehydration via an enolate intermediate.</text>
</comment>
<dbReference type="Pfam" id="PF01220">
    <property type="entry name" value="DHquinase_II"/>
    <property type="match status" value="1"/>
</dbReference>
<feature type="binding site" evidence="8 10">
    <location>
        <position position="77"/>
    </location>
    <ligand>
        <name>substrate</name>
    </ligand>
</feature>
<evidence type="ECO:0000256" key="1">
    <source>
        <dbReference type="ARBA" id="ARBA00001864"/>
    </source>
</evidence>
<evidence type="ECO:0000256" key="4">
    <source>
        <dbReference type="ARBA" id="ARBA00011037"/>
    </source>
</evidence>
<dbReference type="NCBIfam" id="TIGR01088">
    <property type="entry name" value="aroQ"/>
    <property type="match status" value="1"/>
</dbReference>
<dbReference type="InterPro" id="IPR018509">
    <property type="entry name" value="DHquinase_II_CS"/>
</dbReference>
<gene>
    <name evidence="12" type="primary">aroD</name>
    <name evidence="8" type="synonym">aroQ</name>
    <name evidence="12" type="ORF">FNIIJ_297</name>
</gene>
<dbReference type="NCBIfam" id="NF003806">
    <property type="entry name" value="PRK05395.1-3"/>
    <property type="match status" value="1"/>
</dbReference>
<evidence type="ECO:0000256" key="6">
    <source>
        <dbReference type="ARBA" id="ARBA00012060"/>
    </source>
</evidence>
<organism evidence="12 13">
    <name type="scientific">Candidatus Walczuchella monophlebidarum</name>
    <dbReference type="NCBI Taxonomy" id="1415657"/>
    <lineage>
        <taxon>Bacteria</taxon>
        <taxon>Pseudomonadati</taxon>
        <taxon>Bacteroidota</taxon>
        <taxon>Flavobacteriia</taxon>
        <taxon>Flavobacteriales</taxon>
        <taxon>Candidatus Walczuchella</taxon>
    </lineage>
</organism>
<accession>A0A068DP72</accession>
<evidence type="ECO:0000256" key="7">
    <source>
        <dbReference type="ARBA" id="ARBA00023239"/>
    </source>
</evidence>
<comment type="catalytic activity">
    <reaction evidence="1 8">
        <text>3-dehydroquinate = 3-dehydroshikimate + H2O</text>
        <dbReference type="Rhea" id="RHEA:21096"/>
        <dbReference type="ChEBI" id="CHEBI:15377"/>
        <dbReference type="ChEBI" id="CHEBI:16630"/>
        <dbReference type="ChEBI" id="CHEBI:32364"/>
        <dbReference type="EC" id="4.2.1.10"/>
    </reaction>
</comment>
<evidence type="ECO:0000256" key="5">
    <source>
        <dbReference type="ARBA" id="ARBA00011193"/>
    </source>
</evidence>
<dbReference type="PANTHER" id="PTHR21272:SF3">
    <property type="entry name" value="CATABOLIC 3-DEHYDROQUINASE"/>
    <property type="match status" value="1"/>
</dbReference>
<dbReference type="PIRSF" id="PIRSF001399">
    <property type="entry name" value="DHquinase_II"/>
    <property type="match status" value="1"/>
</dbReference>
<evidence type="ECO:0000313" key="13">
    <source>
        <dbReference type="Proteomes" id="UP000027148"/>
    </source>
</evidence>
<feature type="binding site" evidence="8 10">
    <location>
        <position position="83"/>
    </location>
    <ligand>
        <name>substrate</name>
    </ligand>
</feature>
<feature type="active site" description="Proton acceptor" evidence="8 9">
    <location>
        <position position="26"/>
    </location>
</feature>
<dbReference type="OrthoDB" id="9790793at2"/>
<dbReference type="NCBIfam" id="NF003807">
    <property type="entry name" value="PRK05395.1-4"/>
    <property type="match status" value="1"/>
</dbReference>
<keyword evidence="13" id="KW-1185">Reference proteome</keyword>
<dbReference type="RefSeq" id="WP_038436285.1">
    <property type="nucleotide sequence ID" value="NZ_CP006873.1"/>
</dbReference>
<dbReference type="EMBL" id="CP006873">
    <property type="protein sequence ID" value="AID37545.1"/>
    <property type="molecule type" value="Genomic_DNA"/>
</dbReference>
<dbReference type="KEGG" id="elv:FNIIJ_297"/>
<evidence type="ECO:0000256" key="11">
    <source>
        <dbReference type="PIRSR" id="PIRSR001399-3"/>
    </source>
</evidence>
<dbReference type="GO" id="GO:0009423">
    <property type="term" value="P:chorismate biosynthetic process"/>
    <property type="evidence" value="ECO:0007669"/>
    <property type="project" value="UniProtKB-UniRule"/>
</dbReference>